<organism evidence="1 2">
    <name type="scientific">Pseudoalteromonas phenolica</name>
    <dbReference type="NCBI Taxonomy" id="161398"/>
    <lineage>
        <taxon>Bacteria</taxon>
        <taxon>Pseudomonadati</taxon>
        <taxon>Pseudomonadota</taxon>
        <taxon>Gammaproteobacteria</taxon>
        <taxon>Alteromonadales</taxon>
        <taxon>Pseudoalteromonadaceae</taxon>
        <taxon>Pseudoalteromonas</taxon>
    </lineage>
</organism>
<evidence type="ECO:0000313" key="2">
    <source>
        <dbReference type="Proteomes" id="UP000061457"/>
    </source>
</evidence>
<proteinExistence type="predicted"/>
<gene>
    <name evidence="1" type="ORF">PP2015_2561</name>
</gene>
<protein>
    <recommendedName>
        <fullName evidence="3">DNA-binding protein</fullName>
    </recommendedName>
</protein>
<keyword evidence="2" id="KW-1185">Reference proteome</keyword>
<dbReference type="RefSeq" id="WP_206646060.1">
    <property type="nucleotide sequence ID" value="NZ_CP013187.1"/>
</dbReference>
<dbReference type="STRING" id="161398.PP2015_2561"/>
<evidence type="ECO:0008006" key="3">
    <source>
        <dbReference type="Google" id="ProtNLM"/>
    </source>
</evidence>
<dbReference type="AlphaFoldDB" id="A0A0S2K3I4"/>
<accession>A0A0S2K3I4</accession>
<sequence length="88" mass="9984">MVTKSEQRDMEALRQRLEDVLFEKHGPMIGGKALYSTLGYTSASAFRQAVRRDTLPLAVFSIANRKGKFALTFDVAAWLAKQKYRSDE</sequence>
<dbReference type="PATRIC" id="fig|161398.10.peg.2617"/>
<evidence type="ECO:0000313" key="1">
    <source>
        <dbReference type="EMBL" id="ALO43050.1"/>
    </source>
</evidence>
<reference evidence="1 2" key="1">
    <citation type="submission" date="2015-11" db="EMBL/GenBank/DDBJ databases">
        <authorList>
            <person name="Zhang Y."/>
            <person name="Guo Z."/>
        </authorList>
    </citation>
    <scope>NUCLEOTIDE SEQUENCE [LARGE SCALE GENOMIC DNA]</scope>
    <source>
        <strain evidence="1 2">KCTC 12086</strain>
    </source>
</reference>
<dbReference type="Proteomes" id="UP000061457">
    <property type="component" value="Chromosome I"/>
</dbReference>
<name>A0A0S2K3I4_9GAMM</name>
<dbReference type="KEGG" id="pphe:PP2015_2561"/>
<dbReference type="EMBL" id="CP013187">
    <property type="protein sequence ID" value="ALO43050.1"/>
    <property type="molecule type" value="Genomic_DNA"/>
</dbReference>